<dbReference type="AlphaFoldDB" id="A0A2U9CYU7"/>
<accession>A0A2U9CYU7</accession>
<sequence length="131" mass="14549">MDVECDCLVYGHSTSADREQSNETHRCPYCSVCGADSVTEHEFNGETQVYATPEISFKEAASTGRMVPYLIAYEEEETGAPQSRPSKELPRLYYTRGEPDCSAQGSDPPPRRFALRHLGIPDPGMLAESRD</sequence>
<keyword evidence="3" id="KW-1185">Reference proteome</keyword>
<proteinExistence type="predicted"/>
<evidence type="ECO:0000256" key="1">
    <source>
        <dbReference type="SAM" id="MobiDB-lite"/>
    </source>
</evidence>
<gene>
    <name evidence="2" type="ORF">SMAX5B_013247</name>
</gene>
<dbReference type="Proteomes" id="UP000246464">
    <property type="component" value="Chromosome 20"/>
</dbReference>
<evidence type="ECO:0000313" key="3">
    <source>
        <dbReference type="Proteomes" id="UP000246464"/>
    </source>
</evidence>
<organism evidence="2 3">
    <name type="scientific">Scophthalmus maximus</name>
    <name type="common">Turbot</name>
    <name type="synonym">Psetta maxima</name>
    <dbReference type="NCBI Taxonomy" id="52904"/>
    <lineage>
        <taxon>Eukaryota</taxon>
        <taxon>Metazoa</taxon>
        <taxon>Chordata</taxon>
        <taxon>Craniata</taxon>
        <taxon>Vertebrata</taxon>
        <taxon>Euteleostomi</taxon>
        <taxon>Actinopterygii</taxon>
        <taxon>Neopterygii</taxon>
        <taxon>Teleostei</taxon>
        <taxon>Neoteleostei</taxon>
        <taxon>Acanthomorphata</taxon>
        <taxon>Carangaria</taxon>
        <taxon>Pleuronectiformes</taxon>
        <taxon>Pleuronectoidei</taxon>
        <taxon>Scophthalmidae</taxon>
        <taxon>Scophthalmus</taxon>
    </lineage>
</organism>
<protein>
    <submittedName>
        <fullName evidence="2">Uncharacterized protein</fullName>
    </submittedName>
</protein>
<name>A0A2U9CYU7_SCOMX</name>
<feature type="region of interest" description="Disordered" evidence="1">
    <location>
        <begin position="75"/>
        <end position="131"/>
    </location>
</feature>
<evidence type="ECO:0000313" key="2">
    <source>
        <dbReference type="EMBL" id="AWP19662.1"/>
    </source>
</evidence>
<reference evidence="2 3" key="1">
    <citation type="submission" date="2017-12" db="EMBL/GenBank/DDBJ databases">
        <title>Integrating genomic resources of turbot (Scophthalmus maximus) in depth evaluation of genetic and physical mapping variation across individuals.</title>
        <authorList>
            <person name="Martinez P."/>
        </authorList>
    </citation>
    <scope>NUCLEOTIDE SEQUENCE [LARGE SCALE GENOMIC DNA]</scope>
</reference>
<dbReference type="EMBL" id="CP026262">
    <property type="protein sequence ID" value="AWP19662.1"/>
    <property type="molecule type" value="Genomic_DNA"/>
</dbReference>